<protein>
    <submittedName>
        <fullName evidence="1">Uncharacterized protein</fullName>
    </submittedName>
</protein>
<evidence type="ECO:0000313" key="1">
    <source>
        <dbReference type="EMBL" id="SDG44593.1"/>
    </source>
</evidence>
<accession>A0A1G7UAU0</accession>
<dbReference type="STRING" id="660518.SAMN05216218_1467"/>
<dbReference type="AlphaFoldDB" id="A0A1G7UAU0"/>
<dbReference type="EMBL" id="FNBK01000046">
    <property type="protein sequence ID" value="SDG44593.1"/>
    <property type="molecule type" value="Genomic_DNA"/>
</dbReference>
<dbReference type="Proteomes" id="UP000199076">
    <property type="component" value="Unassembled WGS sequence"/>
</dbReference>
<name>A0A1G7UAU0_9EURY</name>
<reference evidence="2" key="1">
    <citation type="submission" date="2016-10" db="EMBL/GenBank/DDBJ databases">
        <authorList>
            <person name="Varghese N."/>
            <person name="Submissions S."/>
        </authorList>
    </citation>
    <scope>NUCLEOTIDE SEQUENCE [LARGE SCALE GENOMIC DNA]</scope>
    <source>
        <strain evidence="2">IBRC-M 10760</strain>
    </source>
</reference>
<keyword evidence="2" id="KW-1185">Reference proteome</keyword>
<organism evidence="1 2">
    <name type="scientific">Halorientalis regularis</name>
    <dbReference type="NCBI Taxonomy" id="660518"/>
    <lineage>
        <taxon>Archaea</taxon>
        <taxon>Methanobacteriati</taxon>
        <taxon>Methanobacteriota</taxon>
        <taxon>Stenosarchaea group</taxon>
        <taxon>Halobacteria</taxon>
        <taxon>Halobacteriales</taxon>
        <taxon>Haloarculaceae</taxon>
        <taxon>Halorientalis</taxon>
    </lineage>
</organism>
<dbReference type="RefSeq" id="WP_175452977.1">
    <property type="nucleotide sequence ID" value="NZ_FNBK01000046.1"/>
</dbReference>
<sequence>MSDNNPIRDLSTEEYDHTTVVAAALEFVGEMDEIGRTELVEEVRRFREDSGQ</sequence>
<proteinExistence type="predicted"/>
<gene>
    <name evidence="1" type="ORF">SAMN05216218_1467</name>
</gene>
<evidence type="ECO:0000313" key="2">
    <source>
        <dbReference type="Proteomes" id="UP000199076"/>
    </source>
</evidence>